<dbReference type="Proteomes" id="UP001221189">
    <property type="component" value="Unassembled WGS sequence"/>
</dbReference>
<gene>
    <name evidence="3" type="ORF">PRZ03_18165</name>
</gene>
<dbReference type="InterPro" id="IPR013342">
    <property type="entry name" value="Mandelate_racemase_C"/>
</dbReference>
<dbReference type="PANTHER" id="PTHR48080:SF2">
    <property type="entry name" value="D-GALACTONATE DEHYDRATASE"/>
    <property type="match status" value="1"/>
</dbReference>
<evidence type="ECO:0000259" key="2">
    <source>
        <dbReference type="SMART" id="SM00922"/>
    </source>
</evidence>
<comment type="caution">
    <text evidence="3">The sequence shown here is derived from an EMBL/GenBank/DDBJ whole genome shotgun (WGS) entry which is preliminary data.</text>
</comment>
<dbReference type="Pfam" id="PF13378">
    <property type="entry name" value="MR_MLE_C"/>
    <property type="match status" value="1"/>
</dbReference>
<feature type="domain" description="Mandelate racemase/muconate lactonizing enzyme C-terminal" evidence="2">
    <location>
        <begin position="173"/>
        <end position="269"/>
    </location>
</feature>
<protein>
    <submittedName>
        <fullName evidence="3">Mandelate racemase/muconate lactonizing enzyme family protein</fullName>
    </submittedName>
</protein>
<dbReference type="InterPro" id="IPR018110">
    <property type="entry name" value="Mandel_Rmase/mucon_lact_enz_CS"/>
</dbReference>
<dbReference type="InterPro" id="IPR036849">
    <property type="entry name" value="Enolase-like_C_sf"/>
</dbReference>
<dbReference type="RefSeq" id="WP_273601660.1">
    <property type="nucleotide sequence ID" value="NZ_JAQQXT010000012.1"/>
</dbReference>
<dbReference type="SFLD" id="SFLDS00001">
    <property type="entry name" value="Enolase"/>
    <property type="match status" value="1"/>
</dbReference>
<keyword evidence="4" id="KW-1185">Reference proteome</keyword>
<dbReference type="PROSITE" id="PS00908">
    <property type="entry name" value="MR_MLE_1"/>
    <property type="match status" value="1"/>
</dbReference>
<reference evidence="3 4" key="1">
    <citation type="submission" date="2022-10" db="EMBL/GenBank/DDBJ databases">
        <title>Paucibacter sp. hw1 Genome sequencing.</title>
        <authorList>
            <person name="Park S."/>
        </authorList>
    </citation>
    <scope>NUCLEOTIDE SEQUENCE [LARGE SCALE GENOMIC DNA]</scope>
    <source>
        <strain evidence="4">hw1</strain>
    </source>
</reference>
<dbReference type="InterPro" id="IPR029017">
    <property type="entry name" value="Enolase-like_N"/>
</dbReference>
<name>A0ABT5KJE0_9BURK</name>
<keyword evidence="1" id="KW-0456">Lyase</keyword>
<evidence type="ECO:0000256" key="1">
    <source>
        <dbReference type="ARBA" id="ARBA00023239"/>
    </source>
</evidence>
<dbReference type="SUPFAM" id="SSF51604">
    <property type="entry name" value="Enolase C-terminal domain-like"/>
    <property type="match status" value="1"/>
</dbReference>
<sequence length="397" mass="43524">MNVEPSPPSRQVSSVETFIVSTPRGTPYLGPLGPEEFINARGYIVRQGNGTIYPTVDRSIVVRVRTSDGGVGWGETYGICAPRATCEIINDLLAPVLIGRDPEQVESIWDDLYGLMRVRGCTGGFHVDAIAAIDIALWDLKAKGRGLPLHQLLGSAQRETVPCYLSGLPAATLAERVALARDWQLAGVESFKFAAVVSHEGIVNEFSALRLALGEDADIMVDLHWKFTADEAIALARELEPYRPTFLEAPVKPEDVAGLIAVCQRSPLPIAAGEEWSTLYEVQMRLPQAKLRFIQPEMGHTGITQFQRIAARCTELGVSMAPHATIGAGIFLAASLHASCVVKEFWKHEWQHSIFDKSLKLLDTDMAYRNGQYIVPSSPGLGVAPNDNFWRHAELVK</sequence>
<proteinExistence type="predicted"/>
<organism evidence="3 4">
    <name type="scientific">Roseateles albus</name>
    <dbReference type="NCBI Taxonomy" id="2987525"/>
    <lineage>
        <taxon>Bacteria</taxon>
        <taxon>Pseudomonadati</taxon>
        <taxon>Pseudomonadota</taxon>
        <taxon>Betaproteobacteria</taxon>
        <taxon>Burkholderiales</taxon>
        <taxon>Sphaerotilaceae</taxon>
        <taxon>Roseateles</taxon>
    </lineage>
</organism>
<dbReference type="SUPFAM" id="SSF54826">
    <property type="entry name" value="Enolase N-terminal domain-like"/>
    <property type="match status" value="1"/>
</dbReference>
<evidence type="ECO:0000313" key="4">
    <source>
        <dbReference type="Proteomes" id="UP001221189"/>
    </source>
</evidence>
<dbReference type="Gene3D" id="3.20.20.120">
    <property type="entry name" value="Enolase-like C-terminal domain"/>
    <property type="match status" value="1"/>
</dbReference>
<dbReference type="Pfam" id="PF02746">
    <property type="entry name" value="MR_MLE_N"/>
    <property type="match status" value="1"/>
</dbReference>
<dbReference type="InterPro" id="IPR034593">
    <property type="entry name" value="DgoD-like"/>
</dbReference>
<evidence type="ECO:0000313" key="3">
    <source>
        <dbReference type="EMBL" id="MDC8773507.1"/>
    </source>
</evidence>
<accession>A0ABT5KJE0</accession>
<dbReference type="CDD" id="cd03316">
    <property type="entry name" value="MR_like"/>
    <property type="match status" value="1"/>
</dbReference>
<dbReference type="PANTHER" id="PTHR48080">
    <property type="entry name" value="D-GALACTONATE DEHYDRATASE-RELATED"/>
    <property type="match status" value="1"/>
</dbReference>
<dbReference type="EMBL" id="JAQQXT010000012">
    <property type="protein sequence ID" value="MDC8773507.1"/>
    <property type="molecule type" value="Genomic_DNA"/>
</dbReference>
<dbReference type="Gene3D" id="3.30.390.10">
    <property type="entry name" value="Enolase-like, N-terminal domain"/>
    <property type="match status" value="1"/>
</dbReference>
<dbReference type="InterPro" id="IPR013341">
    <property type="entry name" value="Mandelate_racemase_N_dom"/>
</dbReference>
<dbReference type="InterPro" id="IPR029065">
    <property type="entry name" value="Enolase_C-like"/>
</dbReference>
<dbReference type="SMART" id="SM00922">
    <property type="entry name" value="MR_MLE"/>
    <property type="match status" value="1"/>
</dbReference>